<dbReference type="PANTHER" id="PTHR31680">
    <property type="entry name" value="LONGIFOLIA PROTEIN"/>
    <property type="match status" value="1"/>
</dbReference>
<feature type="compositionally biased region" description="Basic residues" evidence="2">
    <location>
        <begin position="688"/>
        <end position="701"/>
    </location>
</feature>
<sequence>MSAKFLHVFTEENPELQRQIGCMTGIFQMFDRQHVITGRRTHGHNHKRHPSGHGVSTSVAEQCSSSPHIVLERNLNRSMNENRRISMESSRTSFSSSSCSSFSSLDHNKSTQQEALLCDQTIFPDKSTKCSPKLKTPNTDGRPPRYGPRSDASDASIHTARRSLDFRDVVKGSINRDSRGLSVKTSSKQEVKNHKLQHRDSPRPIQLSRLTDGKLGLPIDLDESIRVLIKLKEAPWHFSEFGESPRTSFEAKNVSSYPESKEAHRFSFDGREITRQSLDSREDGKLPSNFRDLPRLSLDSREGSLRYSDFESRPNSNFKDLDRSNSNQRVSTDSNLEQELGTHKRSTSVVAKLMGLEAMPSLSLVTQDPLKEPRPMPSITSNDDGENWLPSPKRSIKIKGPDSRMKPISNSKVPVETAPWRQTEKRHVPKKAAFVHREAQMKQQTESAYYSDIEKKLKELEFRQSNKDLRALQQILDAMQEKGLLETKNGDEGADNQTLRSASRTPGTFESPIVIMKPASSIKRSSLQGIQKLKASEKKTNLKEIFDKKTSSKIEDTGSLKLRTKTAQVSTTRAQQSTRENAGSSLKTSGSVSPRLQQKRLEAERSRPPLPSSDANKPHRSSSNKKPIESVSPRNRLRQKPAQVQDNDEQLSESHEISQRSDSYVSLSSEVDIEVTSADRSEGGRSPRTAKKASSVKKQKKPPINLSGEVPIIEHPSPISVLDASFCQNDTSPSPSKKNLKTPKDNKNQTSDESWTSSQRSSSQINQKKLRNIENLVQKLSELSSTDNGLSTTDHIASLCETQNPDHRYVSEILIASGLLLRDLNASPLGPKPIQLHPSGHPINPDLFLVLEQTKALQSKTDQDKLHRKLVFDAVNEVLIQKLELSSSNPIKISCRFPSGQKLLKELCQEIDQLQVRAEAATNENSEDEVKISVEDILRRSRGWSEFGKEVPGIVLEVERLVFKDLVDEVVNGDAVSNLQYKASRRQRQLFAK</sequence>
<dbReference type="GO" id="GO:0051513">
    <property type="term" value="P:regulation of monopolar cell growth"/>
    <property type="evidence" value="ECO:0007669"/>
    <property type="project" value="InterPro"/>
</dbReference>
<evidence type="ECO:0000259" key="4">
    <source>
        <dbReference type="Pfam" id="PF14383"/>
    </source>
</evidence>
<dbReference type="Pfam" id="PF14383">
    <property type="entry name" value="VARLMGL"/>
    <property type="match status" value="1"/>
</dbReference>
<feature type="compositionally biased region" description="Polar residues" evidence="2">
    <location>
        <begin position="565"/>
        <end position="596"/>
    </location>
</feature>
<feature type="domain" description="DUF4378" evidence="3">
    <location>
        <begin position="806"/>
        <end position="969"/>
    </location>
</feature>
<dbReference type="InterPro" id="IPR033334">
    <property type="entry name" value="LNG1/2"/>
</dbReference>
<evidence type="ECO:0000259" key="3">
    <source>
        <dbReference type="Pfam" id="PF14309"/>
    </source>
</evidence>
<feature type="compositionally biased region" description="Polar residues" evidence="2">
    <location>
        <begin position="726"/>
        <end position="737"/>
    </location>
</feature>
<dbReference type="InterPro" id="IPR032795">
    <property type="entry name" value="DUF3741-assoc"/>
</dbReference>
<feature type="compositionally biased region" description="Polar residues" evidence="2">
    <location>
        <begin position="313"/>
        <end position="337"/>
    </location>
</feature>
<dbReference type="Proteomes" id="UP000243459">
    <property type="component" value="Chromosome 6"/>
</dbReference>
<feature type="compositionally biased region" description="Low complexity" evidence="2">
    <location>
        <begin position="87"/>
        <end position="104"/>
    </location>
</feature>
<feature type="region of interest" description="Disordered" evidence="2">
    <location>
        <begin position="724"/>
        <end position="768"/>
    </location>
</feature>
<dbReference type="InterPro" id="IPR025486">
    <property type="entry name" value="DUF4378"/>
</dbReference>
<feature type="region of interest" description="Disordered" evidence="2">
    <location>
        <begin position="177"/>
        <end position="204"/>
    </location>
</feature>
<feature type="compositionally biased region" description="Basic and acidic residues" evidence="2">
    <location>
        <begin position="70"/>
        <end position="86"/>
    </location>
</feature>
<evidence type="ECO:0008006" key="7">
    <source>
        <dbReference type="Google" id="ProtNLM"/>
    </source>
</evidence>
<feature type="region of interest" description="Disordered" evidence="2">
    <location>
        <begin position="241"/>
        <end position="263"/>
    </location>
</feature>
<accession>A0A5P1ENP3</accession>
<feature type="region of interest" description="Disordered" evidence="2">
    <location>
        <begin position="557"/>
        <end position="712"/>
    </location>
</feature>
<dbReference type="Gramene" id="ONK67414">
    <property type="protein sequence ID" value="ONK67414"/>
    <property type="gene ID" value="A4U43_C06F19980"/>
</dbReference>
<feature type="compositionally biased region" description="Polar residues" evidence="2">
    <location>
        <begin position="54"/>
        <end position="67"/>
    </location>
</feature>
<feature type="compositionally biased region" description="Low complexity" evidence="2">
    <location>
        <begin position="751"/>
        <end position="763"/>
    </location>
</feature>
<keyword evidence="1" id="KW-0175">Coiled coil</keyword>
<name>A0A5P1ENP3_ASPOF</name>
<protein>
    <recommendedName>
        <fullName evidence="7">DUF4378 domain-containing protein</fullName>
    </recommendedName>
</protein>
<feature type="compositionally biased region" description="Basic residues" evidence="2">
    <location>
        <begin position="41"/>
        <end position="51"/>
    </location>
</feature>
<dbReference type="OrthoDB" id="1929599at2759"/>
<feature type="region of interest" description="Disordered" evidence="2">
    <location>
        <begin position="127"/>
        <end position="156"/>
    </location>
</feature>
<feature type="region of interest" description="Disordered" evidence="2">
    <location>
        <begin position="367"/>
        <end position="428"/>
    </location>
</feature>
<gene>
    <name evidence="5" type="ORF">A4U43_C06F19980</name>
</gene>
<dbReference type="Pfam" id="PF14309">
    <property type="entry name" value="DUF4378"/>
    <property type="match status" value="1"/>
</dbReference>
<evidence type="ECO:0000256" key="2">
    <source>
        <dbReference type="SAM" id="MobiDB-lite"/>
    </source>
</evidence>
<dbReference type="PANTHER" id="PTHR31680:SF4">
    <property type="entry name" value="LONGIFOLIA PROTEIN"/>
    <property type="match status" value="1"/>
</dbReference>
<dbReference type="AlphaFoldDB" id="A0A5P1ENP3"/>
<reference evidence="6" key="1">
    <citation type="journal article" date="2017" name="Nat. Commun.">
        <title>The asparagus genome sheds light on the origin and evolution of a young Y chromosome.</title>
        <authorList>
            <person name="Harkess A."/>
            <person name="Zhou J."/>
            <person name="Xu C."/>
            <person name="Bowers J.E."/>
            <person name="Van der Hulst R."/>
            <person name="Ayyampalayam S."/>
            <person name="Mercati F."/>
            <person name="Riccardi P."/>
            <person name="McKain M.R."/>
            <person name="Kakrana A."/>
            <person name="Tang H."/>
            <person name="Ray J."/>
            <person name="Groenendijk J."/>
            <person name="Arikit S."/>
            <person name="Mathioni S.M."/>
            <person name="Nakano M."/>
            <person name="Shan H."/>
            <person name="Telgmann-Rauber A."/>
            <person name="Kanno A."/>
            <person name="Yue Z."/>
            <person name="Chen H."/>
            <person name="Li W."/>
            <person name="Chen Y."/>
            <person name="Xu X."/>
            <person name="Zhang Y."/>
            <person name="Luo S."/>
            <person name="Chen H."/>
            <person name="Gao J."/>
            <person name="Mao Z."/>
            <person name="Pires J.C."/>
            <person name="Luo M."/>
            <person name="Kudrna D."/>
            <person name="Wing R.A."/>
            <person name="Meyers B.C."/>
            <person name="Yi K."/>
            <person name="Kong H."/>
            <person name="Lavrijsen P."/>
            <person name="Sunseri F."/>
            <person name="Falavigna A."/>
            <person name="Ye Y."/>
            <person name="Leebens-Mack J.H."/>
            <person name="Chen G."/>
        </authorList>
    </citation>
    <scope>NUCLEOTIDE SEQUENCE [LARGE SCALE GENOMIC DNA]</scope>
    <source>
        <strain evidence="6">cv. DH0086</strain>
    </source>
</reference>
<evidence type="ECO:0000313" key="5">
    <source>
        <dbReference type="EMBL" id="ONK67414.1"/>
    </source>
</evidence>
<dbReference type="EMBL" id="CM007386">
    <property type="protein sequence ID" value="ONK67414.1"/>
    <property type="molecule type" value="Genomic_DNA"/>
</dbReference>
<feature type="region of interest" description="Disordered" evidence="2">
    <location>
        <begin position="41"/>
        <end position="105"/>
    </location>
</feature>
<feature type="compositionally biased region" description="Polar residues" evidence="2">
    <location>
        <begin position="660"/>
        <end position="669"/>
    </location>
</feature>
<feature type="compositionally biased region" description="Basic and acidic residues" evidence="2">
    <location>
        <begin position="187"/>
        <end position="202"/>
    </location>
</feature>
<feature type="compositionally biased region" description="Polar residues" evidence="2">
    <location>
        <begin position="495"/>
        <end position="508"/>
    </location>
</feature>
<dbReference type="OMA" id="HCEDQWN"/>
<keyword evidence="6" id="KW-1185">Reference proteome</keyword>
<feature type="region of interest" description="Disordered" evidence="2">
    <location>
        <begin position="486"/>
        <end position="511"/>
    </location>
</feature>
<feature type="region of interest" description="Disordered" evidence="2">
    <location>
        <begin position="307"/>
        <end position="344"/>
    </location>
</feature>
<organism evidence="5 6">
    <name type="scientific">Asparagus officinalis</name>
    <name type="common">Garden asparagus</name>
    <dbReference type="NCBI Taxonomy" id="4686"/>
    <lineage>
        <taxon>Eukaryota</taxon>
        <taxon>Viridiplantae</taxon>
        <taxon>Streptophyta</taxon>
        <taxon>Embryophyta</taxon>
        <taxon>Tracheophyta</taxon>
        <taxon>Spermatophyta</taxon>
        <taxon>Magnoliopsida</taxon>
        <taxon>Liliopsida</taxon>
        <taxon>Asparagales</taxon>
        <taxon>Asparagaceae</taxon>
        <taxon>Asparagoideae</taxon>
        <taxon>Asparagus</taxon>
    </lineage>
</organism>
<evidence type="ECO:0000256" key="1">
    <source>
        <dbReference type="SAM" id="Coils"/>
    </source>
</evidence>
<evidence type="ECO:0000313" key="6">
    <source>
        <dbReference type="Proteomes" id="UP000243459"/>
    </source>
</evidence>
<proteinExistence type="predicted"/>
<feature type="domain" description="DUF3741" evidence="4">
    <location>
        <begin position="348"/>
        <end position="361"/>
    </location>
</feature>
<feature type="coiled-coil region" evidence="1">
    <location>
        <begin position="904"/>
        <end position="931"/>
    </location>
</feature>